<organism evidence="10 11">
    <name type="scientific">Armadillidium nasatum</name>
    <dbReference type="NCBI Taxonomy" id="96803"/>
    <lineage>
        <taxon>Eukaryota</taxon>
        <taxon>Metazoa</taxon>
        <taxon>Ecdysozoa</taxon>
        <taxon>Arthropoda</taxon>
        <taxon>Crustacea</taxon>
        <taxon>Multicrustacea</taxon>
        <taxon>Malacostraca</taxon>
        <taxon>Eumalacostraca</taxon>
        <taxon>Peracarida</taxon>
        <taxon>Isopoda</taxon>
        <taxon>Oniscidea</taxon>
        <taxon>Crinocheta</taxon>
        <taxon>Armadillidiidae</taxon>
        <taxon>Armadillidium</taxon>
    </lineage>
</organism>
<dbReference type="Pfam" id="PF00112">
    <property type="entry name" value="Peptidase_C1"/>
    <property type="match status" value="7"/>
</dbReference>
<keyword evidence="3" id="KW-0378">Hydrolase</keyword>
<feature type="domain" description="Cathepsin propeptide inhibitor" evidence="9">
    <location>
        <begin position="414"/>
        <end position="466"/>
    </location>
</feature>
<dbReference type="CDD" id="cd02248">
    <property type="entry name" value="Peptidase_C1A"/>
    <property type="match status" value="5"/>
</dbReference>
<dbReference type="FunFam" id="3.90.70.10:FF:000006">
    <property type="entry name" value="Cathepsin S"/>
    <property type="match status" value="1"/>
</dbReference>
<evidence type="ECO:0000256" key="7">
    <source>
        <dbReference type="SAM" id="SignalP"/>
    </source>
</evidence>
<name>A0A5N5SKJ6_9CRUS</name>
<dbReference type="SMART" id="SM00645">
    <property type="entry name" value="Pept_C1"/>
    <property type="match status" value="6"/>
</dbReference>
<evidence type="ECO:0000313" key="11">
    <source>
        <dbReference type="Proteomes" id="UP000326759"/>
    </source>
</evidence>
<dbReference type="InterPro" id="IPR000668">
    <property type="entry name" value="Peptidase_C1A_C"/>
</dbReference>
<comment type="caution">
    <text evidence="10">The sequence shown here is derived from an EMBL/GenBank/DDBJ whole genome shotgun (WGS) entry which is preliminary data.</text>
</comment>
<dbReference type="GO" id="GO:0008234">
    <property type="term" value="F:cysteine-type peptidase activity"/>
    <property type="evidence" value="ECO:0007669"/>
    <property type="project" value="UniProtKB-KW"/>
</dbReference>
<dbReference type="SMART" id="SM00848">
    <property type="entry name" value="Inhibitor_I29"/>
    <property type="match status" value="9"/>
</dbReference>
<dbReference type="SUPFAM" id="SSF54001">
    <property type="entry name" value="Cysteine proteinases"/>
    <property type="match status" value="11"/>
</dbReference>
<evidence type="ECO:0000256" key="6">
    <source>
        <dbReference type="ARBA" id="ARBA00023157"/>
    </source>
</evidence>
<dbReference type="PRINTS" id="PR00705">
    <property type="entry name" value="PAPAIN"/>
</dbReference>
<accession>A0A5N5SKJ6</accession>
<feature type="domain" description="Peptidase C1A papain C-terminal" evidence="8">
    <location>
        <begin position="265"/>
        <end position="431"/>
    </location>
</feature>
<keyword evidence="2" id="KW-0645">Protease</keyword>
<dbReference type="Proteomes" id="UP000326759">
    <property type="component" value="Unassembled WGS sequence"/>
</dbReference>
<dbReference type="InterPro" id="IPR039417">
    <property type="entry name" value="Peptidase_C1A_papain-like"/>
</dbReference>
<feature type="domain" description="Peptidase C1A papain C-terminal" evidence="8">
    <location>
        <begin position="493"/>
        <end position="706"/>
    </location>
</feature>
<dbReference type="InterPro" id="IPR038765">
    <property type="entry name" value="Papain-like_cys_pep_sf"/>
</dbReference>
<feature type="domain" description="Cathepsin propeptide inhibitor" evidence="9">
    <location>
        <begin position="1364"/>
        <end position="1419"/>
    </location>
</feature>
<keyword evidence="7" id="KW-0732">Signal</keyword>
<evidence type="ECO:0000256" key="3">
    <source>
        <dbReference type="ARBA" id="ARBA00022801"/>
    </source>
</evidence>
<dbReference type="Gene3D" id="1.10.287.2250">
    <property type="match status" value="5"/>
</dbReference>
<keyword evidence="6" id="KW-1015">Disulfide bond</keyword>
<evidence type="ECO:0000259" key="9">
    <source>
        <dbReference type="SMART" id="SM00848"/>
    </source>
</evidence>
<dbReference type="OrthoDB" id="10253408at2759"/>
<reference evidence="10 11" key="1">
    <citation type="journal article" date="2019" name="PLoS Biol.">
        <title>Sex chromosomes control vertical transmission of feminizing Wolbachia symbionts in an isopod.</title>
        <authorList>
            <person name="Becking T."/>
            <person name="Chebbi M.A."/>
            <person name="Giraud I."/>
            <person name="Moumen B."/>
            <person name="Laverre T."/>
            <person name="Caubet Y."/>
            <person name="Peccoud J."/>
            <person name="Gilbert C."/>
            <person name="Cordaux R."/>
        </authorList>
    </citation>
    <scope>NUCLEOTIDE SEQUENCE [LARGE SCALE GENOMIC DNA]</scope>
    <source>
        <strain evidence="10">ANa2</strain>
        <tissue evidence="10">Whole body excluding digestive tract and cuticle</tissue>
    </source>
</reference>
<evidence type="ECO:0000256" key="5">
    <source>
        <dbReference type="ARBA" id="ARBA00023145"/>
    </source>
</evidence>
<feature type="domain" description="Cathepsin propeptide inhibitor" evidence="9">
    <location>
        <begin position="725"/>
        <end position="784"/>
    </location>
</feature>
<feature type="domain" description="Peptidase C1A papain C-terminal" evidence="8">
    <location>
        <begin position="1565"/>
        <end position="1704"/>
    </location>
</feature>
<evidence type="ECO:0000259" key="8">
    <source>
        <dbReference type="SMART" id="SM00645"/>
    </source>
</evidence>
<protein>
    <submittedName>
        <fullName evidence="10">Cysteine proteinase 7</fullName>
    </submittedName>
</protein>
<dbReference type="InterPro" id="IPR025661">
    <property type="entry name" value="Pept_asp_AS"/>
</dbReference>
<dbReference type="PROSITE" id="PS00639">
    <property type="entry name" value="THIOL_PROTEASE_HIS"/>
    <property type="match status" value="3"/>
</dbReference>
<feature type="domain" description="Cathepsin propeptide inhibitor" evidence="9">
    <location>
        <begin position="25"/>
        <end position="79"/>
    </location>
</feature>
<dbReference type="Gene3D" id="3.90.70.10">
    <property type="entry name" value="Cysteine proteinases"/>
    <property type="match status" value="10"/>
</dbReference>
<dbReference type="PROSITE" id="PS00139">
    <property type="entry name" value="THIOL_PROTEASE_CYS"/>
    <property type="match status" value="4"/>
</dbReference>
<evidence type="ECO:0000256" key="4">
    <source>
        <dbReference type="ARBA" id="ARBA00022807"/>
    </source>
</evidence>
<feature type="chain" id="PRO_5024436884" evidence="7">
    <location>
        <begin position="18"/>
        <end position="1705"/>
    </location>
</feature>
<dbReference type="FunFam" id="3.90.70.10:FF:000332">
    <property type="entry name" value="Cathepsin L1"/>
    <property type="match status" value="1"/>
</dbReference>
<evidence type="ECO:0000256" key="2">
    <source>
        <dbReference type="ARBA" id="ARBA00022670"/>
    </source>
</evidence>
<keyword evidence="11" id="KW-1185">Reference proteome</keyword>
<dbReference type="PROSITE" id="PS00640">
    <property type="entry name" value="THIOL_PROTEASE_ASN"/>
    <property type="match status" value="2"/>
</dbReference>
<evidence type="ECO:0000313" key="10">
    <source>
        <dbReference type="EMBL" id="KAB7494352.1"/>
    </source>
</evidence>
<gene>
    <name evidence="10" type="primary">cprG</name>
    <name evidence="10" type="ORF">Anas_06292</name>
</gene>
<comment type="similarity">
    <text evidence="1">Belongs to the peptidase C1 family.</text>
</comment>
<dbReference type="InterPro" id="IPR000169">
    <property type="entry name" value="Pept_cys_AS"/>
</dbReference>
<feature type="signal peptide" evidence="7">
    <location>
        <begin position="1"/>
        <end position="17"/>
    </location>
</feature>
<feature type="domain" description="Cathepsin propeptide inhibitor" evidence="9">
    <location>
        <begin position="1272"/>
        <end position="1331"/>
    </location>
</feature>
<dbReference type="InterPro" id="IPR013128">
    <property type="entry name" value="Peptidase_C1A"/>
</dbReference>
<feature type="domain" description="Cathepsin propeptide inhibitor" evidence="9">
    <location>
        <begin position="1104"/>
        <end position="1159"/>
    </location>
</feature>
<dbReference type="PANTHER" id="PTHR12411">
    <property type="entry name" value="CYSTEINE PROTEASE FAMILY C1-RELATED"/>
    <property type="match status" value="1"/>
</dbReference>
<feature type="domain" description="Peptidase C1A papain C-terminal" evidence="8">
    <location>
        <begin position="60"/>
        <end position="264"/>
    </location>
</feature>
<sequence length="1705" mass="193878">MKETCLILLVVACVAAAISTVDNEWETFKTKFNKQYSAEEDVERRKIFYENKIRIDEHNQKYEEGKVTFKMGINEYADMVGSLEGQNFAKTGKLTSLSEQNLVDCDKGDYGCDGGLIIDAFDYVRNNHGIDTERSYPYVAYDQDCKFDPKHIGGYCSGYVNITSGSEYELMAAVATIGPVSVAIDADHTDFMYYVNGVYYNPFCSSKNLDHAVLVVGYGTYDHQDFWLVKNSWGNLWGDDGYIMMARNRDNNCAFNMKETFLILFAVACDAAAISTVDNKWETFKIKFNKQYSAEEDVERRKIFYENKIMIDEHNEKYEEGKVTFKMGINKYADMYDLMAAVATIGPVSVSIDADHLSFMYYVNGVYYNPLCSNQNLDHAVLVVGYGTHDHQDYWLVKNSWGTEWGDDGYIMMARNRDNNCEDIKRHQIFNENKLMIEEHNKKYEEGEVTFTMEINKYADMLLEEISYLRGYKPSKSTPKGGSLYTVDEDAIFPDSVDWREKGYVTPVKDQGQCGSCWAFSGTGALEGQNFKKTGKLVSLSEQNFIDCMYDYECDGCDGGFPNSCFLYTEENNGTDSEESYPYLAKDGDHCNFSPQNIGGTCTGYRYAFKGTEHELLAATATIGPISVCIDASSRSFHQYSQGVYYNPDCSSYQLDHAVLVTGYGTYNDEEYWMVKNSWGTEWGDNGYIMMARNRKCIITMTKFCLLFLVVLVLSPALSIVDQDWKDFKTKYNKEYSPEEDIKRHQIFKENKLMIEEHNKKYEEGEVTFTMEINKYADMLLEETSYLRGYKPRKGPLEGGLLYKVDKDAIFPDSVDWREKGYVTPVKDQGDCGSCWAFSGTGALEGQNFKKTGKLVSLSEQNFIDCMHNNHYDCDGCEGGHATSCFLYTKENNGTDSEESYPYLAKTGSLEGQNFAKTGTLVSLSEQNLVDCVDGEGCIKGGWMDDAFQYVEDAHGIDTEESYPYKAIDLNRCKFDPKNIGGTCSGYVDIASGIEADLLAATATIGPISVAIDASQWSFNFYTDGVYYEPDCSSITLDHGIKYNKEYSPEEEIKRHKIFNENKLMIEEHNKKFEEGEVTYTMGINKFADLELLRDKTLRELVHLSKYNKEYSPEEEIKRHKIFNENKLMIEEHNKKFEEGEVTFTMAINKFGDMLLEETISLMGLNQRIEMPRGNAEITVDKSISFPISKDWRDFGVVTPVKDQHQCGASWAFSATGALEGQSYKTGKLISLSEQNLIDCMRSDGCVGGYVTDAYRYVQMNKGIDSEESYPYTAHDAKYNKTYTPEEDARHHKIFMENKLKISEHNKKFKNGEVSFTVAINKFADMLPEELSYLRGYKQRQAKERSGPYFEPSVGVEYPTTVDWRRWNLQTKYNKQYSPEENIRRVKIFTENKIKIAEHNKKFDEGLVTFTMGINKFADMTKYNKQYSSEEDIRRVKIFTENKIKIAEHNKKFDEGLVTFTMGINKFADMLPEETSYLRGYRRTSIDVMKEGSFFQPAEGATYPDSVDWRDEGYVTPVKDQGQCGSCWAFSALPEETSYLKGYRRTSNDLMQEGSFFQPAEGVTYPDSVDWRDEGYVTPVKDQGQCGSCWAFSTTGSLEGQNFKKTGTLVSLSEQNLVDCVPHCSCFGGFMIKAYHYVRENGGIDTEDSYPYKAANGACKYNSSSIGGTCKGFRMTKPTDEDALLAATATIGPISVAIDASKKNC</sequence>
<dbReference type="InterPro" id="IPR013201">
    <property type="entry name" value="Prot_inhib_I29"/>
</dbReference>
<keyword evidence="5" id="KW-0865">Zymogen</keyword>
<feature type="domain" description="Cathepsin propeptide inhibitor" evidence="9">
    <location>
        <begin position="1420"/>
        <end position="1475"/>
    </location>
</feature>
<feature type="domain" description="Cathepsin propeptide inhibitor" evidence="9">
    <location>
        <begin position="281"/>
        <end position="336"/>
    </location>
</feature>
<dbReference type="GO" id="GO:0006508">
    <property type="term" value="P:proteolysis"/>
    <property type="evidence" value="ECO:0007669"/>
    <property type="project" value="UniProtKB-KW"/>
</dbReference>
<feature type="domain" description="Peptidase C1A papain C-terminal" evidence="8">
    <location>
        <begin position="811"/>
        <end position="1066"/>
    </location>
</feature>
<proteinExistence type="inferred from homology"/>
<dbReference type="InterPro" id="IPR025660">
    <property type="entry name" value="Pept_his_AS"/>
</dbReference>
<feature type="domain" description="Cathepsin propeptide inhibitor" evidence="9">
    <location>
        <begin position="1041"/>
        <end position="1092"/>
    </location>
</feature>
<dbReference type="Pfam" id="PF08246">
    <property type="entry name" value="Inhibitor_I29"/>
    <property type="match status" value="4"/>
</dbReference>
<dbReference type="EMBL" id="SEYY01024166">
    <property type="protein sequence ID" value="KAB7494352.1"/>
    <property type="molecule type" value="Genomic_DNA"/>
</dbReference>
<keyword evidence="4" id="KW-0788">Thiol protease</keyword>
<evidence type="ECO:0000256" key="1">
    <source>
        <dbReference type="ARBA" id="ARBA00008455"/>
    </source>
</evidence>
<feature type="domain" description="Peptidase C1A papain C-terminal" evidence="8">
    <location>
        <begin position="1186"/>
        <end position="1381"/>
    </location>
</feature>